<dbReference type="Pfam" id="PF04338">
    <property type="entry name" value="DUF481"/>
    <property type="match status" value="1"/>
</dbReference>
<evidence type="ECO:0000313" key="2">
    <source>
        <dbReference type="EMBL" id="MDU0112364.1"/>
    </source>
</evidence>
<evidence type="ECO:0000256" key="1">
    <source>
        <dbReference type="SAM" id="SignalP"/>
    </source>
</evidence>
<feature type="chain" id="PRO_5046983490" evidence="1">
    <location>
        <begin position="22"/>
        <end position="260"/>
    </location>
</feature>
<keyword evidence="3" id="KW-1185">Reference proteome</keyword>
<evidence type="ECO:0000313" key="3">
    <source>
        <dbReference type="Proteomes" id="UP001257914"/>
    </source>
</evidence>
<feature type="signal peptide" evidence="1">
    <location>
        <begin position="1"/>
        <end position="21"/>
    </location>
</feature>
<dbReference type="RefSeq" id="WP_315946106.1">
    <property type="nucleotide sequence ID" value="NZ_JAWCUA010000003.1"/>
</dbReference>
<accession>A0ABU3QYK4</accession>
<keyword evidence="1" id="KW-0732">Signal</keyword>
<dbReference type="EMBL" id="JAWCUA010000003">
    <property type="protein sequence ID" value="MDU0112364.1"/>
    <property type="molecule type" value="Genomic_DNA"/>
</dbReference>
<reference evidence="2 3" key="1">
    <citation type="submission" date="2023-10" db="EMBL/GenBank/DDBJ databases">
        <title>Psychrosphaera aquimaarina strain SW33 isolated from seawater.</title>
        <authorList>
            <person name="Bayburt H."/>
            <person name="Kim J.M."/>
            <person name="Choi B.J."/>
            <person name="Jeon C.O."/>
        </authorList>
    </citation>
    <scope>NUCLEOTIDE SEQUENCE [LARGE SCALE GENOMIC DNA]</scope>
    <source>
        <strain evidence="2 3">KCTC 52743</strain>
    </source>
</reference>
<dbReference type="Proteomes" id="UP001257914">
    <property type="component" value="Unassembled WGS sequence"/>
</dbReference>
<proteinExistence type="predicted"/>
<comment type="caution">
    <text evidence="2">The sequence shown here is derived from an EMBL/GenBank/DDBJ whole genome shotgun (WGS) entry which is preliminary data.</text>
</comment>
<protein>
    <submittedName>
        <fullName evidence="2">DUF481 domain-containing protein</fullName>
    </submittedName>
</protein>
<sequence length="260" mass="28995">MKFVTFFAALIFLLNASTVSARLYDESDSFELEPLITDSTLDISAELGALFTTGNAESTSILSKLALDYEMNNWRHKYSFESLYKQDAQIDSETNTSKTVTSAEKYKLNAEAYYKITETKSALVFWGNEFDRFGQYTSISTLVLGYNFRAIDGSLIKLDLNVAPGFTFIESEDGSTQSAPVLRGSGVYKWTINSNTRFTQTFTIETSEINTRAIIESSITAKLHGSMQMKVSYKATSDDDVDDTLAHINTQTSVTLVVNF</sequence>
<organism evidence="2 3">
    <name type="scientific">Psychrosphaera aquimarina</name>
    <dbReference type="NCBI Taxonomy" id="2044854"/>
    <lineage>
        <taxon>Bacteria</taxon>
        <taxon>Pseudomonadati</taxon>
        <taxon>Pseudomonadota</taxon>
        <taxon>Gammaproteobacteria</taxon>
        <taxon>Alteromonadales</taxon>
        <taxon>Pseudoalteromonadaceae</taxon>
        <taxon>Psychrosphaera</taxon>
    </lineage>
</organism>
<dbReference type="InterPro" id="IPR007433">
    <property type="entry name" value="DUF481"/>
</dbReference>
<name>A0ABU3QYK4_9GAMM</name>
<gene>
    <name evidence="2" type="ORF">RT723_04985</name>
</gene>